<dbReference type="SUPFAM" id="SSF48452">
    <property type="entry name" value="TPR-like"/>
    <property type="match status" value="2"/>
</dbReference>
<dbReference type="PANTHER" id="PTHR47691">
    <property type="entry name" value="REGULATOR-RELATED"/>
    <property type="match status" value="1"/>
</dbReference>
<dbReference type="SUPFAM" id="SSF52540">
    <property type="entry name" value="P-loop containing nucleoside triphosphate hydrolases"/>
    <property type="match status" value="1"/>
</dbReference>
<name>A0ABX8SFZ4_9ACTN</name>
<evidence type="ECO:0000313" key="3">
    <source>
        <dbReference type="EMBL" id="QXQ14611.1"/>
    </source>
</evidence>
<feature type="repeat" description="TPR" evidence="1">
    <location>
        <begin position="709"/>
        <end position="742"/>
    </location>
</feature>
<organism evidence="3 4">
    <name type="scientific">Skermania pinensis</name>
    <dbReference type="NCBI Taxonomy" id="39122"/>
    <lineage>
        <taxon>Bacteria</taxon>
        <taxon>Bacillati</taxon>
        <taxon>Actinomycetota</taxon>
        <taxon>Actinomycetes</taxon>
        <taxon>Mycobacteriales</taxon>
        <taxon>Gordoniaceae</taxon>
        <taxon>Skermania</taxon>
    </lineage>
</organism>
<dbReference type="EMBL" id="CP079105">
    <property type="protein sequence ID" value="QXQ14611.1"/>
    <property type="molecule type" value="Genomic_DNA"/>
</dbReference>
<sequence>MTTEDQRPNERLVDRRRERGWTQGEVARRVAAVIHRDTAQVVAINADYVSRLERGLIRRPRQIYLAAFRIVFGVGDIELGFADQPAAADANMSDSGRLLFQLPPGISDFVGRTAVVDRLIRALTRHTARAVNIVAISGAAGVGKSALALHVAHAVRAHFPDGQLYAELRGTEPAPAPTTEVLGRFLTDLGLDAGSIPDQIDDRARLLRSALGHRRMLVMLDNACDARQVRPLVPGNADCAVLVTSRKALIALEGAEHRQLDVLTPDESVELLGRIIGVERARSAPDATADVARLCGRLPLALRIAGGRIADRATLPLAAYAQRLSDEQGQLDMLEAGDLAVRASFELSYTSCAEPTRRAFRMLGVIESVDFAAWTLALLADIELPQALQQLEYLVDARLLEVVGAAHGGPARYRLHDLLRVFARERLDLEDGAADRRALAERLLAEYVALGTTAVARIEPSGEFEPLPAFAPALAEVEADPLGWLQTERAAFVRGVGQAHAAGLWELCWQLAELLPAAWGNVGSGLIQLRSGRLGLDAAQVSGSKIGEARIRYSLGVLDHAQARYEQAETELRFSIAIFTEIGDGFRTALAERQLGETYRRTGLLDQAQLHYSTALAVFEHIGNVRMVAATLNGIGDTYRGMGRWAEAVDHLDRGIRLYERLGDQQQIARAIVRLGCVRRDQAREAEAKRLFNHALIVLRKLGDRRWEANALRHLGIVARNVGRYDEALDHLADSLELMAELAHPRGVAIVLRDIGDTHRYAGNPDEAQDALAEALARFVDIGDRHAQARTRVRLADVARRRTDWALADAQLSHAEEIYRRLGSRAGMARLHRYRALLERDRGHYVAALAAIDACETLLTELPRGLWRARALATRATIERAMGLPEWQVTYAQAEEIYRLGGASTLAELRFWLDDR</sequence>
<dbReference type="InterPro" id="IPR019734">
    <property type="entry name" value="TPR_rpt"/>
</dbReference>
<dbReference type="Pfam" id="PF13424">
    <property type="entry name" value="TPR_12"/>
    <property type="match status" value="3"/>
</dbReference>
<evidence type="ECO:0000256" key="1">
    <source>
        <dbReference type="PROSITE-ProRule" id="PRU00339"/>
    </source>
</evidence>
<reference evidence="3" key="1">
    <citation type="submission" date="2021-07" db="EMBL/GenBank/DDBJ databases">
        <title>Candidatus Kaistella beijingensis sp. nov. isolated from a municipal wastewater treatment plant is involved in sludge foaming.</title>
        <authorList>
            <person name="Song Y."/>
            <person name="Liu S.-J."/>
        </authorList>
    </citation>
    <scope>NUCLEOTIDE SEQUENCE</scope>
    <source>
        <strain evidence="3">DSM 43998</strain>
    </source>
</reference>
<dbReference type="RefSeq" id="WP_066468624.1">
    <property type="nucleotide sequence ID" value="NZ_CBCRUZ010000004.1"/>
</dbReference>
<proteinExistence type="predicted"/>
<dbReference type="PRINTS" id="PR00364">
    <property type="entry name" value="DISEASERSIST"/>
</dbReference>
<dbReference type="Pfam" id="PF00931">
    <property type="entry name" value="NB-ARC"/>
    <property type="match status" value="1"/>
</dbReference>
<keyword evidence="4" id="KW-1185">Reference proteome</keyword>
<dbReference type="InterPro" id="IPR001387">
    <property type="entry name" value="Cro/C1-type_HTH"/>
</dbReference>
<dbReference type="InterPro" id="IPR027417">
    <property type="entry name" value="P-loop_NTPase"/>
</dbReference>
<dbReference type="SMART" id="SM00028">
    <property type="entry name" value="TPR"/>
    <property type="match status" value="7"/>
</dbReference>
<dbReference type="PANTHER" id="PTHR47691:SF3">
    <property type="entry name" value="HTH-TYPE TRANSCRIPTIONAL REGULATOR RV0890C-RELATED"/>
    <property type="match status" value="1"/>
</dbReference>
<protein>
    <submittedName>
        <fullName evidence="3">Tetratricopeptide repeat protein</fullName>
    </submittedName>
</protein>
<dbReference type="CDD" id="cd00093">
    <property type="entry name" value="HTH_XRE"/>
    <property type="match status" value="1"/>
</dbReference>
<dbReference type="InterPro" id="IPR002182">
    <property type="entry name" value="NB-ARC"/>
</dbReference>
<feature type="domain" description="NB-ARC" evidence="2">
    <location>
        <begin position="114"/>
        <end position="275"/>
    </location>
</feature>
<evidence type="ECO:0000259" key="2">
    <source>
        <dbReference type="Pfam" id="PF00931"/>
    </source>
</evidence>
<dbReference type="Gene3D" id="1.25.40.10">
    <property type="entry name" value="Tetratricopeptide repeat domain"/>
    <property type="match status" value="2"/>
</dbReference>
<evidence type="ECO:0000313" key="4">
    <source>
        <dbReference type="Proteomes" id="UP000887023"/>
    </source>
</evidence>
<keyword evidence="1" id="KW-0802">TPR repeat</keyword>
<dbReference type="Gene3D" id="3.40.50.300">
    <property type="entry name" value="P-loop containing nucleotide triphosphate hydrolases"/>
    <property type="match status" value="1"/>
</dbReference>
<dbReference type="InterPro" id="IPR011990">
    <property type="entry name" value="TPR-like_helical_dom_sf"/>
</dbReference>
<accession>A0ABX8SFZ4</accession>
<dbReference type="PROSITE" id="PS50005">
    <property type="entry name" value="TPR"/>
    <property type="match status" value="1"/>
</dbReference>
<dbReference type="Proteomes" id="UP000887023">
    <property type="component" value="Chromosome"/>
</dbReference>
<gene>
    <name evidence="3" type="ORF">KV203_04185</name>
</gene>